<accession>A0AA88QBU9</accession>
<evidence type="ECO:0000313" key="3">
    <source>
        <dbReference type="Proteomes" id="UP001187471"/>
    </source>
</evidence>
<dbReference type="PANTHER" id="PTHR35506:SF1">
    <property type="entry name" value="OS02G0135600 PROTEIN"/>
    <property type="match status" value="1"/>
</dbReference>
<reference evidence="2" key="1">
    <citation type="submission" date="2022-12" db="EMBL/GenBank/DDBJ databases">
        <title>Draft genome assemblies for two species of Escallonia (Escalloniales).</title>
        <authorList>
            <person name="Chanderbali A."/>
            <person name="Dervinis C."/>
            <person name="Anghel I."/>
            <person name="Soltis D."/>
            <person name="Soltis P."/>
            <person name="Zapata F."/>
        </authorList>
    </citation>
    <scope>NUCLEOTIDE SEQUENCE</scope>
    <source>
        <strain evidence="2">UCBG92.1500</strain>
        <tissue evidence="2">Leaf</tissue>
    </source>
</reference>
<protein>
    <submittedName>
        <fullName evidence="2">Uncharacterized protein</fullName>
    </submittedName>
</protein>
<organism evidence="2 3">
    <name type="scientific">Escallonia rubra</name>
    <dbReference type="NCBI Taxonomy" id="112253"/>
    <lineage>
        <taxon>Eukaryota</taxon>
        <taxon>Viridiplantae</taxon>
        <taxon>Streptophyta</taxon>
        <taxon>Embryophyta</taxon>
        <taxon>Tracheophyta</taxon>
        <taxon>Spermatophyta</taxon>
        <taxon>Magnoliopsida</taxon>
        <taxon>eudicotyledons</taxon>
        <taxon>Gunneridae</taxon>
        <taxon>Pentapetalae</taxon>
        <taxon>asterids</taxon>
        <taxon>campanulids</taxon>
        <taxon>Escalloniales</taxon>
        <taxon>Escalloniaceae</taxon>
        <taxon>Escallonia</taxon>
    </lineage>
</organism>
<sequence length="69" mass="7440">MADKPSRGLVLYGDGLARFVNPTHTHLHSLASRASCGFLSLPHAPPADHLPAHHKPQYQPLPPPPPVHS</sequence>
<keyword evidence="3" id="KW-1185">Reference proteome</keyword>
<evidence type="ECO:0000256" key="1">
    <source>
        <dbReference type="SAM" id="MobiDB-lite"/>
    </source>
</evidence>
<dbReference type="Proteomes" id="UP001187471">
    <property type="component" value="Unassembled WGS sequence"/>
</dbReference>
<dbReference type="PANTHER" id="PTHR35506">
    <property type="entry name" value="OS02G0135600 PROTEIN"/>
    <property type="match status" value="1"/>
</dbReference>
<feature type="compositionally biased region" description="Pro residues" evidence="1">
    <location>
        <begin position="59"/>
        <end position="69"/>
    </location>
</feature>
<evidence type="ECO:0000313" key="2">
    <source>
        <dbReference type="EMBL" id="KAK2966423.1"/>
    </source>
</evidence>
<proteinExistence type="predicted"/>
<dbReference type="EMBL" id="JAVXUO010003130">
    <property type="protein sequence ID" value="KAK2966423.1"/>
    <property type="molecule type" value="Genomic_DNA"/>
</dbReference>
<name>A0AA88QBU9_9ASTE</name>
<dbReference type="AlphaFoldDB" id="A0AA88QBU9"/>
<gene>
    <name evidence="2" type="ORF">RJ640_003693</name>
</gene>
<feature type="region of interest" description="Disordered" evidence="1">
    <location>
        <begin position="41"/>
        <end position="69"/>
    </location>
</feature>
<comment type="caution">
    <text evidence="2">The sequence shown here is derived from an EMBL/GenBank/DDBJ whole genome shotgun (WGS) entry which is preliminary data.</text>
</comment>